<dbReference type="Gene3D" id="1.25.40.10">
    <property type="entry name" value="Tetratricopeptide repeat domain"/>
    <property type="match status" value="1"/>
</dbReference>
<evidence type="ECO:0000256" key="5">
    <source>
        <dbReference type="ARBA" id="ARBA00022692"/>
    </source>
</evidence>
<keyword evidence="2" id="KW-1003">Cell membrane</keyword>
<evidence type="ECO:0000313" key="10">
    <source>
        <dbReference type="EMBL" id="MPL91522.1"/>
    </source>
</evidence>
<keyword evidence="6 8" id="KW-1133">Transmembrane helix</keyword>
<feature type="transmembrane region" description="Helical" evidence="8">
    <location>
        <begin position="226"/>
        <end position="248"/>
    </location>
</feature>
<sequence>MGENKIENKKNIWKYIFYALAGVSLLMMIIASQKAGISGDEFFHTEHAKNVFNFYATGGQDSTATVVTETYNLPLYGQLIDNIAHGITILFNVDDYMALRHALNSIVGWLAILFVGLFVKRVAGWRAGVFAIILMIVSPRFIGHSFNNLKDIPFAAASMMSIYYIVKFLDELPKRKLSTMIMLALSIAFAIDVRVGGLIVIAYFAIFALVYYIWKYKSLKKEFGKVLLWSLGIVFVGYFLSVLFWPYALISPIDNPISTLKGMTNFSASLRQIFEGQAQWSDVLPWYYTPKFILMTIPMVVILGALAGFVLMFKNKKQWFYYFVLLFTFIFPIFWIIINKSNVYGGWRHAIFTYPSLVAFAALGIESLVKAYDKRYWKIIVLSAFGILSINPIIHSIRNHPHQYVYFNELSGGMDKAYGNYELDYYFHSLREASEWVIANAKKDELTTGDKIVVACWHPKPINYYFRHDTAKFTTAFIRYNEKGDVDWDYAIICNTGIAPEQLQSGVFPPKNTVYKVEVDGKPICVVLKRQDKSDVKAFELKSKGQLDEAISFYLKAIKVDPQNETALISLSEIYLRKNLPDSVIMFTNQMLKLNPNSENANYFKAYALFMQNKEKEALLLCNKVIKDNFKYSPSYSLAANIKLKQQDLYGAEEYLKGIISIDRFDEQTMQQLLAIYQAYGLDQKNAYIKLYSLLEEHYKEAGNKKAAQEYGDAIKQMLSNR</sequence>
<evidence type="ECO:0000256" key="8">
    <source>
        <dbReference type="SAM" id="Phobius"/>
    </source>
</evidence>
<evidence type="ECO:0000256" key="6">
    <source>
        <dbReference type="ARBA" id="ARBA00022989"/>
    </source>
</evidence>
<dbReference type="Pfam" id="PF13231">
    <property type="entry name" value="PMT_2"/>
    <property type="match status" value="1"/>
</dbReference>
<dbReference type="InterPro" id="IPR038731">
    <property type="entry name" value="RgtA/B/C-like"/>
</dbReference>
<keyword evidence="5 8" id="KW-0812">Transmembrane</keyword>
<dbReference type="PANTHER" id="PTHR33908:SF11">
    <property type="entry name" value="MEMBRANE PROTEIN"/>
    <property type="match status" value="1"/>
</dbReference>
<feature type="transmembrane region" description="Helical" evidence="8">
    <location>
        <begin position="376"/>
        <end position="394"/>
    </location>
</feature>
<keyword evidence="4" id="KW-0808">Transferase</keyword>
<dbReference type="GO" id="GO:0008610">
    <property type="term" value="P:lipid biosynthetic process"/>
    <property type="evidence" value="ECO:0007669"/>
    <property type="project" value="UniProtKB-ARBA"/>
</dbReference>
<feature type="transmembrane region" description="Helical" evidence="8">
    <location>
        <begin position="197"/>
        <end position="214"/>
    </location>
</feature>
<gene>
    <name evidence="10" type="ORF">SDC9_37597</name>
</gene>
<evidence type="ECO:0000259" key="9">
    <source>
        <dbReference type="Pfam" id="PF13231"/>
    </source>
</evidence>
<feature type="domain" description="Glycosyltransferase RgtA/B/C/D-like" evidence="9">
    <location>
        <begin position="103"/>
        <end position="245"/>
    </location>
</feature>
<feature type="transmembrane region" description="Helical" evidence="8">
    <location>
        <begin position="292"/>
        <end position="312"/>
    </location>
</feature>
<dbReference type="PANTHER" id="PTHR33908">
    <property type="entry name" value="MANNOSYLTRANSFERASE YKCB-RELATED"/>
    <property type="match status" value="1"/>
</dbReference>
<protein>
    <recommendedName>
        <fullName evidence="9">Glycosyltransferase RgtA/B/C/D-like domain-containing protein</fullName>
    </recommendedName>
</protein>
<organism evidence="10">
    <name type="scientific">bioreactor metagenome</name>
    <dbReference type="NCBI Taxonomy" id="1076179"/>
    <lineage>
        <taxon>unclassified sequences</taxon>
        <taxon>metagenomes</taxon>
        <taxon>ecological metagenomes</taxon>
    </lineage>
</organism>
<dbReference type="EMBL" id="VSSQ01000331">
    <property type="protein sequence ID" value="MPL91522.1"/>
    <property type="molecule type" value="Genomic_DNA"/>
</dbReference>
<dbReference type="GO" id="GO:0005886">
    <property type="term" value="C:plasma membrane"/>
    <property type="evidence" value="ECO:0007669"/>
    <property type="project" value="UniProtKB-SubCell"/>
</dbReference>
<accession>A0A644VLK2</accession>
<evidence type="ECO:0000256" key="2">
    <source>
        <dbReference type="ARBA" id="ARBA00022475"/>
    </source>
</evidence>
<dbReference type="InterPro" id="IPR050297">
    <property type="entry name" value="LipidA_mod_glycosyltrf_83"/>
</dbReference>
<keyword evidence="7 8" id="KW-0472">Membrane</keyword>
<feature type="transmembrane region" description="Helical" evidence="8">
    <location>
        <begin position="102"/>
        <end position="120"/>
    </location>
</feature>
<feature type="transmembrane region" description="Helical" evidence="8">
    <location>
        <begin position="350"/>
        <end position="369"/>
    </location>
</feature>
<comment type="caution">
    <text evidence="10">The sequence shown here is derived from an EMBL/GenBank/DDBJ whole genome shotgun (WGS) entry which is preliminary data.</text>
</comment>
<dbReference type="GO" id="GO:0016763">
    <property type="term" value="F:pentosyltransferase activity"/>
    <property type="evidence" value="ECO:0007669"/>
    <property type="project" value="TreeGrafter"/>
</dbReference>
<dbReference type="InterPro" id="IPR011990">
    <property type="entry name" value="TPR-like_helical_dom_sf"/>
</dbReference>
<reference evidence="10" key="1">
    <citation type="submission" date="2019-08" db="EMBL/GenBank/DDBJ databases">
        <authorList>
            <person name="Kucharzyk K."/>
            <person name="Murdoch R.W."/>
            <person name="Higgins S."/>
            <person name="Loffler F."/>
        </authorList>
    </citation>
    <scope>NUCLEOTIDE SEQUENCE</scope>
</reference>
<feature type="transmembrane region" description="Helical" evidence="8">
    <location>
        <begin position="319"/>
        <end position="338"/>
    </location>
</feature>
<name>A0A644VLK2_9ZZZZ</name>
<dbReference type="Pfam" id="PF12895">
    <property type="entry name" value="ANAPC3"/>
    <property type="match status" value="1"/>
</dbReference>
<proteinExistence type="predicted"/>
<evidence type="ECO:0000256" key="7">
    <source>
        <dbReference type="ARBA" id="ARBA00023136"/>
    </source>
</evidence>
<evidence type="ECO:0000256" key="1">
    <source>
        <dbReference type="ARBA" id="ARBA00004651"/>
    </source>
</evidence>
<feature type="transmembrane region" description="Helical" evidence="8">
    <location>
        <begin position="127"/>
        <end position="146"/>
    </location>
</feature>
<dbReference type="SUPFAM" id="SSF48452">
    <property type="entry name" value="TPR-like"/>
    <property type="match status" value="1"/>
</dbReference>
<evidence type="ECO:0000256" key="4">
    <source>
        <dbReference type="ARBA" id="ARBA00022679"/>
    </source>
</evidence>
<keyword evidence="3" id="KW-0328">Glycosyltransferase</keyword>
<evidence type="ECO:0000256" key="3">
    <source>
        <dbReference type="ARBA" id="ARBA00022676"/>
    </source>
</evidence>
<dbReference type="AlphaFoldDB" id="A0A644VLK2"/>
<comment type="subcellular location">
    <subcellularLocation>
        <location evidence="1">Cell membrane</location>
        <topology evidence="1">Multi-pass membrane protein</topology>
    </subcellularLocation>
</comment>
<feature type="transmembrane region" description="Helical" evidence="8">
    <location>
        <begin position="12"/>
        <end position="31"/>
    </location>
</feature>